<organism evidence="1">
    <name type="scientific">marine metagenome</name>
    <dbReference type="NCBI Taxonomy" id="408172"/>
    <lineage>
        <taxon>unclassified sequences</taxon>
        <taxon>metagenomes</taxon>
        <taxon>ecological metagenomes</taxon>
    </lineage>
</organism>
<sequence>MNIKDINEIVEATELVEQVGEYVIRKFIASDNYVIIDNLGDFIILERDIADQICSILWNDIAPQEKLN</sequence>
<proteinExistence type="predicted"/>
<dbReference type="EMBL" id="UINC01085498">
    <property type="protein sequence ID" value="SVC33110.1"/>
    <property type="molecule type" value="Genomic_DNA"/>
</dbReference>
<evidence type="ECO:0000313" key="1">
    <source>
        <dbReference type="EMBL" id="SVC33110.1"/>
    </source>
</evidence>
<accession>A0A382L8V3</accession>
<reference evidence="1" key="1">
    <citation type="submission" date="2018-05" db="EMBL/GenBank/DDBJ databases">
        <authorList>
            <person name="Lanie J.A."/>
            <person name="Ng W.-L."/>
            <person name="Kazmierczak K.M."/>
            <person name="Andrzejewski T.M."/>
            <person name="Davidsen T.M."/>
            <person name="Wayne K.J."/>
            <person name="Tettelin H."/>
            <person name="Glass J.I."/>
            <person name="Rusch D."/>
            <person name="Podicherti R."/>
            <person name="Tsui H.-C.T."/>
            <person name="Winkler M.E."/>
        </authorList>
    </citation>
    <scope>NUCLEOTIDE SEQUENCE</scope>
</reference>
<protein>
    <submittedName>
        <fullName evidence="1">Uncharacterized protein</fullName>
    </submittedName>
</protein>
<dbReference type="AlphaFoldDB" id="A0A382L8V3"/>
<gene>
    <name evidence="1" type="ORF">METZ01_LOCUS285964</name>
</gene>
<name>A0A382L8V3_9ZZZZ</name>